<dbReference type="Proteomes" id="UP000789901">
    <property type="component" value="Unassembled WGS sequence"/>
</dbReference>
<gene>
    <name evidence="1" type="ORF">GMARGA_LOCUS41622</name>
</gene>
<evidence type="ECO:0000313" key="2">
    <source>
        <dbReference type="Proteomes" id="UP000789901"/>
    </source>
</evidence>
<sequence>YLKSKFAKWTSGNEKIDRIIKCCQSNLKSSFSNIEWIPYDQFENRDLLTSSEHSKIYIATWTAGSLLSRVLRTGIPIAQIVQMLSKIFMPIICFLIRTNFISTELETIT</sequence>
<organism evidence="1 2">
    <name type="scientific">Gigaspora margarita</name>
    <dbReference type="NCBI Taxonomy" id="4874"/>
    <lineage>
        <taxon>Eukaryota</taxon>
        <taxon>Fungi</taxon>
        <taxon>Fungi incertae sedis</taxon>
        <taxon>Mucoromycota</taxon>
        <taxon>Glomeromycotina</taxon>
        <taxon>Glomeromycetes</taxon>
        <taxon>Diversisporales</taxon>
        <taxon>Gigasporaceae</taxon>
        <taxon>Gigaspora</taxon>
    </lineage>
</organism>
<dbReference type="EMBL" id="CAJVQB010116224">
    <property type="protein sequence ID" value="CAG8852801.1"/>
    <property type="molecule type" value="Genomic_DNA"/>
</dbReference>
<protein>
    <submittedName>
        <fullName evidence="1">5738_t:CDS:1</fullName>
    </submittedName>
</protein>
<accession>A0ABN7XD82</accession>
<reference evidence="1 2" key="1">
    <citation type="submission" date="2021-06" db="EMBL/GenBank/DDBJ databases">
        <authorList>
            <person name="Kallberg Y."/>
            <person name="Tangrot J."/>
            <person name="Rosling A."/>
        </authorList>
    </citation>
    <scope>NUCLEOTIDE SEQUENCE [LARGE SCALE GENOMIC DNA]</scope>
    <source>
        <strain evidence="1 2">120-4 pot B 10/14</strain>
    </source>
</reference>
<feature type="non-terminal residue" evidence="1">
    <location>
        <position position="109"/>
    </location>
</feature>
<feature type="non-terminal residue" evidence="1">
    <location>
        <position position="1"/>
    </location>
</feature>
<proteinExistence type="predicted"/>
<comment type="caution">
    <text evidence="1">The sequence shown here is derived from an EMBL/GenBank/DDBJ whole genome shotgun (WGS) entry which is preliminary data.</text>
</comment>
<evidence type="ECO:0000313" key="1">
    <source>
        <dbReference type="EMBL" id="CAG8852801.1"/>
    </source>
</evidence>
<name>A0ABN7XD82_GIGMA</name>
<keyword evidence="2" id="KW-1185">Reference proteome</keyword>